<sequence>MFNGGLAAGDHEVAVRLDLRNVYMQFGPGAYGMVDGSATRTLTLLPAEAEAEAEADAGTASGVVVTASGVAVTEHPERSGQSERPEPAPTTIGRIEQAVSLYGFEERLVDVPSYGVADMFAELNDLGVQKFELIGSMVFDQYPRPKAAEIRAINQLAEKYGVRANSYGGYLDKGKITGRDATDADIMLDVTADLMTARDLGAPFLRSGDIPLHLLEASAAMAERYGVRIGIEVHAPHKPSDASIQAMLARMDEIDSPYMGLVPDFGCFIERPAQPALDRHIANGAKPELLDYVIEHRHDGLDEAGMQATIASMGGGEAEKWAISEMFGFLSFGPADIEGFRTLLHRTQYFHSKFYHVTQDLTDPQIPVDKLLAAIVESGFQGVLLSEYEGHAFHLDDAHEQLERHLRLEQKVLNGLSVLAG</sequence>
<gene>
    <name evidence="3" type="ORF">Rai3103_06850</name>
</gene>
<dbReference type="PANTHER" id="PTHR12110">
    <property type="entry name" value="HYDROXYPYRUVATE ISOMERASE"/>
    <property type="match status" value="1"/>
</dbReference>
<evidence type="ECO:0000313" key="3">
    <source>
        <dbReference type="EMBL" id="QGF23430.1"/>
    </source>
</evidence>
<dbReference type="EMBL" id="CP045725">
    <property type="protein sequence ID" value="QGF23430.1"/>
    <property type="molecule type" value="Genomic_DNA"/>
</dbReference>
<feature type="compositionally biased region" description="Basic and acidic residues" evidence="1">
    <location>
        <begin position="74"/>
        <end position="86"/>
    </location>
</feature>
<dbReference type="Pfam" id="PF01261">
    <property type="entry name" value="AP_endonuc_2"/>
    <property type="match status" value="1"/>
</dbReference>
<feature type="region of interest" description="Disordered" evidence="1">
    <location>
        <begin position="72"/>
        <end position="91"/>
    </location>
</feature>
<dbReference type="Gene3D" id="3.20.20.150">
    <property type="entry name" value="Divalent-metal-dependent TIM barrel enzymes"/>
    <property type="match status" value="1"/>
</dbReference>
<organism evidence="3 4">
    <name type="scientific">Raineyella fluvialis</name>
    <dbReference type="NCBI Taxonomy" id="2662261"/>
    <lineage>
        <taxon>Bacteria</taxon>
        <taxon>Bacillati</taxon>
        <taxon>Actinomycetota</taxon>
        <taxon>Actinomycetes</taxon>
        <taxon>Propionibacteriales</taxon>
        <taxon>Propionibacteriaceae</taxon>
        <taxon>Raineyella</taxon>
    </lineage>
</organism>
<evidence type="ECO:0000259" key="2">
    <source>
        <dbReference type="Pfam" id="PF01261"/>
    </source>
</evidence>
<dbReference type="SUPFAM" id="SSF51658">
    <property type="entry name" value="Xylose isomerase-like"/>
    <property type="match status" value="1"/>
</dbReference>
<evidence type="ECO:0000313" key="4">
    <source>
        <dbReference type="Proteomes" id="UP000386847"/>
    </source>
</evidence>
<accession>A0A5Q2F8Z4</accession>
<dbReference type="InterPro" id="IPR050312">
    <property type="entry name" value="IolE/XylAMocC-like"/>
</dbReference>
<dbReference type="InterPro" id="IPR036237">
    <property type="entry name" value="Xyl_isomerase-like_sf"/>
</dbReference>
<feature type="domain" description="Xylose isomerase-like TIM barrel" evidence="2">
    <location>
        <begin position="120"/>
        <end position="397"/>
    </location>
</feature>
<dbReference type="InterPro" id="IPR013022">
    <property type="entry name" value="Xyl_isomerase-like_TIM-brl"/>
</dbReference>
<reference evidence="3 4" key="1">
    <citation type="submission" date="2019-10" db="EMBL/GenBank/DDBJ databases">
        <title>Genomic analysis of Raineyella sp. CBA3103.</title>
        <authorList>
            <person name="Roh S.W."/>
        </authorList>
    </citation>
    <scope>NUCLEOTIDE SEQUENCE [LARGE SCALE GENOMIC DNA]</scope>
    <source>
        <strain evidence="3 4">CBA3103</strain>
    </source>
</reference>
<dbReference type="AlphaFoldDB" id="A0A5Q2F8Z4"/>
<protein>
    <recommendedName>
        <fullName evidence="2">Xylose isomerase-like TIM barrel domain-containing protein</fullName>
    </recommendedName>
</protein>
<dbReference type="PANTHER" id="PTHR12110:SF53">
    <property type="entry name" value="BLR5974 PROTEIN"/>
    <property type="match status" value="1"/>
</dbReference>
<proteinExistence type="predicted"/>
<keyword evidence="4" id="KW-1185">Reference proteome</keyword>
<name>A0A5Q2F8Z4_9ACTN</name>
<evidence type="ECO:0000256" key="1">
    <source>
        <dbReference type="SAM" id="MobiDB-lite"/>
    </source>
</evidence>
<dbReference type="KEGG" id="rain:Rai3103_06850"/>
<dbReference type="Proteomes" id="UP000386847">
    <property type="component" value="Chromosome"/>
</dbReference>